<name>A0A8H4H2N1_9EURO</name>
<proteinExistence type="predicted"/>
<organism evidence="1 2">
    <name type="scientific">Aspergillus fumigatiaffinis</name>
    <dbReference type="NCBI Taxonomy" id="340414"/>
    <lineage>
        <taxon>Eukaryota</taxon>
        <taxon>Fungi</taxon>
        <taxon>Dikarya</taxon>
        <taxon>Ascomycota</taxon>
        <taxon>Pezizomycotina</taxon>
        <taxon>Eurotiomycetes</taxon>
        <taxon>Eurotiomycetidae</taxon>
        <taxon>Eurotiales</taxon>
        <taxon>Aspergillaceae</taxon>
        <taxon>Aspergillus</taxon>
        <taxon>Aspergillus subgen. Fumigati</taxon>
    </lineage>
</organism>
<sequence length="146" mass="16138">MSTQQTIANAARLLELCNLISRTARVIIDQWAAGTPAKSTNIALPALSNNTQKTLPSTSDLLTELVSDLSSCLLEVSSQYNKARALHIVAELCVPDVITRKESQQVTVDELSEATRIEKWKLGKRQVIPCCLDIYWLRLASIWTVG</sequence>
<dbReference type="InterPro" id="IPR036388">
    <property type="entry name" value="WH-like_DNA-bd_sf"/>
</dbReference>
<dbReference type="EMBL" id="JAAAPX010000066">
    <property type="protein sequence ID" value="KAF4234620.1"/>
    <property type="molecule type" value="Genomic_DNA"/>
</dbReference>
<reference evidence="1" key="2">
    <citation type="submission" date="2020-04" db="EMBL/GenBank/DDBJ databases">
        <authorList>
            <person name="Santos R.A.C."/>
            <person name="Steenwyk J.L."/>
            <person name="Rivero-Menendez O."/>
            <person name="Mead M.E."/>
            <person name="Silva L.P."/>
            <person name="Bastos R.W."/>
            <person name="Alastruey-Izquierdo A."/>
            <person name="Goldman G.H."/>
            <person name="Rokas A."/>
        </authorList>
    </citation>
    <scope>NUCLEOTIDE SEQUENCE</scope>
    <source>
        <strain evidence="1">CNM-CM6805</strain>
    </source>
</reference>
<keyword evidence="2" id="KW-1185">Reference proteome</keyword>
<protein>
    <submittedName>
        <fullName evidence="1">Uncharacterized protein</fullName>
    </submittedName>
</protein>
<dbReference type="Gene3D" id="1.10.10.10">
    <property type="entry name" value="Winged helix-like DNA-binding domain superfamily/Winged helix DNA-binding domain"/>
    <property type="match status" value="1"/>
</dbReference>
<dbReference type="AlphaFoldDB" id="A0A8H4H2N1"/>
<comment type="caution">
    <text evidence="1">The sequence shown here is derived from an EMBL/GenBank/DDBJ whole genome shotgun (WGS) entry which is preliminary data.</text>
</comment>
<gene>
    <name evidence="1" type="ORF">CNMCM6805_008463</name>
</gene>
<evidence type="ECO:0000313" key="2">
    <source>
        <dbReference type="Proteomes" id="UP000653565"/>
    </source>
</evidence>
<dbReference type="OrthoDB" id="1606438at2759"/>
<accession>A0A8H4H2N1</accession>
<reference evidence="1" key="1">
    <citation type="journal article" date="2020" name="bioRxiv">
        <title>Genomic and phenotypic heterogeneity of clinical isolates of the human pathogens Aspergillus fumigatus, Aspergillus lentulus and Aspergillus fumigatiaffinis.</title>
        <authorList>
            <person name="dos Santos R.A.C."/>
            <person name="Steenwyk J.L."/>
            <person name="Rivero-Menendez O."/>
            <person name="Mead M.E."/>
            <person name="Silva L.P."/>
            <person name="Bastos R.W."/>
            <person name="Alastruey-Izquierdo A."/>
            <person name="Goldman G.H."/>
            <person name="Rokas A."/>
        </authorList>
    </citation>
    <scope>NUCLEOTIDE SEQUENCE</scope>
    <source>
        <strain evidence="1">CNM-CM6805</strain>
    </source>
</reference>
<dbReference type="Proteomes" id="UP000653565">
    <property type="component" value="Unassembled WGS sequence"/>
</dbReference>
<evidence type="ECO:0000313" key="1">
    <source>
        <dbReference type="EMBL" id="KAF4234620.1"/>
    </source>
</evidence>